<dbReference type="PRINTS" id="PR00364">
    <property type="entry name" value="DISEASERSIST"/>
</dbReference>
<dbReference type="PROSITE" id="PS51755">
    <property type="entry name" value="OMPR_PHOB"/>
    <property type="match status" value="1"/>
</dbReference>
<dbReference type="InterPro" id="IPR001867">
    <property type="entry name" value="OmpR/PhoB-type_DNA-bd"/>
</dbReference>
<dbReference type="CDD" id="cd00383">
    <property type="entry name" value="trans_reg_C"/>
    <property type="match status" value="1"/>
</dbReference>
<dbReference type="SMART" id="SM00862">
    <property type="entry name" value="Trans_reg_C"/>
    <property type="match status" value="1"/>
</dbReference>
<dbReference type="SUPFAM" id="SSF52540">
    <property type="entry name" value="P-loop containing nucleoside triphosphate hydrolases"/>
    <property type="match status" value="1"/>
</dbReference>
<dbReference type="GO" id="GO:0000160">
    <property type="term" value="P:phosphorelay signal transduction system"/>
    <property type="evidence" value="ECO:0007669"/>
    <property type="project" value="InterPro"/>
</dbReference>
<evidence type="ECO:0000256" key="1">
    <source>
        <dbReference type="ARBA" id="ARBA00023125"/>
    </source>
</evidence>
<dbReference type="EMBL" id="LOTN01000012">
    <property type="protein sequence ID" value="KUZ94736.1"/>
    <property type="molecule type" value="Genomic_DNA"/>
</dbReference>
<reference evidence="4 5" key="1">
    <citation type="submission" date="2015-11" db="EMBL/GenBank/DDBJ databases">
        <title>Expanding the genomic diversity of Burkholderia species for the development of highly accurate diagnostics.</title>
        <authorList>
            <person name="Sahl J."/>
            <person name="Keim P."/>
            <person name="Wagner D."/>
        </authorList>
    </citation>
    <scope>NUCLEOTIDE SEQUENCE [LARGE SCALE GENOMIC DNA]</scope>
    <source>
        <strain evidence="4 5">RF32-BP4</strain>
    </source>
</reference>
<gene>
    <name evidence="4" type="ORF">WI38_06125</name>
</gene>
<dbReference type="AlphaFoldDB" id="A0A102LQY9"/>
<dbReference type="InterPro" id="IPR016032">
    <property type="entry name" value="Sig_transdc_resp-reg_C-effctor"/>
</dbReference>
<keyword evidence="1 2" id="KW-0238">DNA-binding</keyword>
<organism evidence="4 5">
    <name type="scientific">Burkholderia ubonensis</name>
    <dbReference type="NCBI Taxonomy" id="101571"/>
    <lineage>
        <taxon>Bacteria</taxon>
        <taxon>Pseudomonadati</taxon>
        <taxon>Pseudomonadota</taxon>
        <taxon>Betaproteobacteria</taxon>
        <taxon>Burkholderiales</taxon>
        <taxon>Burkholderiaceae</taxon>
        <taxon>Burkholderia</taxon>
        <taxon>Burkholderia cepacia complex</taxon>
    </lineage>
</organism>
<evidence type="ECO:0000313" key="5">
    <source>
        <dbReference type="Proteomes" id="UP000065521"/>
    </source>
</evidence>
<sequence length="489" mass="52123">MSVSFKQEKDIMRIGRFELDMDMRCLLLDGDVVRLGSRAIDVLVALASARGRVVTRAELMEAAWPDVIVENCNIDVSISALRRALGADRDLIVTVARRGYRLAPSREAEAGETSAAGPVPIPRRNALFVGRETLVADVFAALKRGSVVTLTGHGGVGKSSLALEVAHGAMSVAAETVSFVDLASDVTLCDVLKSIANACGVGTIGNVATVESLTAAISTSSRLLVLDGVEHVVSIVAHVVESVLAGTARVRFLVTSREALRIRNEVVLKVPPLCVPGQADRGDRLLESPAVQLFVHHAHVAGWKLAPDASELEQIGEICRRLDGIPLAIELAAGRVEMLGVDGVRRRLGDALSLLSGGYRTATPRHRGLRAALDVSFELLSDPGQTLLMQLHQFEEPFSFESMCDAARDVRMSRDALFDSIGELVAKSLVNVCLDGNDASYSLFASTRAYAAEKLQSRFDGNVLAFQSGAERCGSQAISSQGPVLAYAS</sequence>
<evidence type="ECO:0000256" key="2">
    <source>
        <dbReference type="PROSITE-ProRule" id="PRU01091"/>
    </source>
</evidence>
<dbReference type="Pfam" id="PF00931">
    <property type="entry name" value="NB-ARC"/>
    <property type="match status" value="1"/>
</dbReference>
<dbReference type="PANTHER" id="PTHR47691:SF3">
    <property type="entry name" value="HTH-TYPE TRANSCRIPTIONAL REGULATOR RV0890C-RELATED"/>
    <property type="match status" value="1"/>
</dbReference>
<name>A0A102LQY9_9BURK</name>
<dbReference type="Gene3D" id="3.40.50.300">
    <property type="entry name" value="P-loop containing nucleotide triphosphate hydrolases"/>
    <property type="match status" value="1"/>
</dbReference>
<dbReference type="GO" id="GO:0006355">
    <property type="term" value="P:regulation of DNA-templated transcription"/>
    <property type="evidence" value="ECO:0007669"/>
    <property type="project" value="InterPro"/>
</dbReference>
<dbReference type="PANTHER" id="PTHR47691">
    <property type="entry name" value="REGULATOR-RELATED"/>
    <property type="match status" value="1"/>
</dbReference>
<comment type="caution">
    <text evidence="4">The sequence shown here is derived from an EMBL/GenBank/DDBJ whole genome shotgun (WGS) entry which is preliminary data.</text>
</comment>
<proteinExistence type="predicted"/>
<dbReference type="InterPro" id="IPR036388">
    <property type="entry name" value="WH-like_DNA-bd_sf"/>
</dbReference>
<dbReference type="GO" id="GO:0003677">
    <property type="term" value="F:DNA binding"/>
    <property type="evidence" value="ECO:0007669"/>
    <property type="project" value="UniProtKB-UniRule"/>
</dbReference>
<evidence type="ECO:0000259" key="3">
    <source>
        <dbReference type="PROSITE" id="PS51755"/>
    </source>
</evidence>
<dbReference type="Pfam" id="PF00486">
    <property type="entry name" value="Trans_reg_C"/>
    <property type="match status" value="1"/>
</dbReference>
<feature type="domain" description="OmpR/PhoB-type" evidence="3">
    <location>
        <begin position="9"/>
        <end position="104"/>
    </location>
</feature>
<dbReference type="Proteomes" id="UP000065521">
    <property type="component" value="Unassembled WGS sequence"/>
</dbReference>
<evidence type="ECO:0000313" key="4">
    <source>
        <dbReference type="EMBL" id="KUZ94736.1"/>
    </source>
</evidence>
<dbReference type="RefSeq" id="WP_059631484.1">
    <property type="nucleotide sequence ID" value="NZ_LOTK01000073.1"/>
</dbReference>
<dbReference type="Gene3D" id="1.10.10.10">
    <property type="entry name" value="Winged helix-like DNA-binding domain superfamily/Winged helix DNA-binding domain"/>
    <property type="match status" value="1"/>
</dbReference>
<dbReference type="InterPro" id="IPR002182">
    <property type="entry name" value="NB-ARC"/>
</dbReference>
<protein>
    <recommendedName>
        <fullName evidence="3">OmpR/PhoB-type domain-containing protein</fullName>
    </recommendedName>
</protein>
<feature type="DNA-binding region" description="OmpR/PhoB-type" evidence="2">
    <location>
        <begin position="9"/>
        <end position="104"/>
    </location>
</feature>
<accession>A0A102LQY9</accession>
<dbReference type="SUPFAM" id="SSF46894">
    <property type="entry name" value="C-terminal effector domain of the bipartite response regulators"/>
    <property type="match status" value="1"/>
</dbReference>
<dbReference type="InterPro" id="IPR027417">
    <property type="entry name" value="P-loop_NTPase"/>
</dbReference>